<organism evidence="1 2">
    <name type="scientific">Arcanobacterium hippocoleae</name>
    <dbReference type="NCBI Taxonomy" id="149017"/>
    <lineage>
        <taxon>Bacteria</taxon>
        <taxon>Bacillati</taxon>
        <taxon>Actinomycetota</taxon>
        <taxon>Actinomycetes</taxon>
        <taxon>Actinomycetales</taxon>
        <taxon>Actinomycetaceae</taxon>
        <taxon>Arcanobacterium</taxon>
    </lineage>
</organism>
<comment type="caution">
    <text evidence="1">The sequence shown here is derived from an EMBL/GenBank/DDBJ whole genome shotgun (WGS) entry which is preliminary data.</text>
</comment>
<reference evidence="1 2" key="1">
    <citation type="submission" date="2023-07" db="EMBL/GenBank/DDBJ databases">
        <title>Sequencing the genomes of 1000 actinobacteria strains.</title>
        <authorList>
            <person name="Klenk H.-P."/>
        </authorList>
    </citation>
    <scope>NUCLEOTIDE SEQUENCE [LARGE SCALE GENOMIC DNA]</scope>
    <source>
        <strain evidence="1 2">DSM 15539</strain>
    </source>
</reference>
<evidence type="ECO:0000313" key="2">
    <source>
        <dbReference type="Proteomes" id="UP001266099"/>
    </source>
</evidence>
<sequence length="144" mass="15970">MRPLTSSESDVIRHICMRGWVDADVSLDRAKLAAQIEYLTAEPGGCGVENCPCLDFAYRGRNEWENEFFAESAADESQICLVVDIKDSDWQANLFVISGIISWLEFSSFTEEYPSKLPANQSVVLRTGIMRASEKKILPSASGA</sequence>
<evidence type="ECO:0000313" key="1">
    <source>
        <dbReference type="EMBL" id="MDR6938695.1"/>
    </source>
</evidence>
<gene>
    <name evidence="1" type="ORF">J2S36_000238</name>
</gene>
<dbReference type="Proteomes" id="UP001266099">
    <property type="component" value="Unassembled WGS sequence"/>
</dbReference>
<accession>A0ABU1T032</accession>
<keyword evidence="2" id="KW-1185">Reference proteome</keyword>
<protein>
    <submittedName>
        <fullName evidence="1">Uncharacterized protein</fullName>
    </submittedName>
</protein>
<name>A0ABU1T032_9ACTO</name>
<dbReference type="RefSeq" id="WP_309954711.1">
    <property type="nucleotide sequence ID" value="NZ_JAVDUJ010000001.1"/>
</dbReference>
<proteinExistence type="predicted"/>
<dbReference type="EMBL" id="JAVDUJ010000001">
    <property type="protein sequence ID" value="MDR6938695.1"/>
    <property type="molecule type" value="Genomic_DNA"/>
</dbReference>